<reference evidence="3 4" key="1">
    <citation type="submission" date="2017-06" db="EMBL/GenBank/DDBJ databases">
        <title>A platform for efficient transgenesis in Macrostomum lignano, a flatworm model organism for stem cell research.</title>
        <authorList>
            <person name="Berezikov E."/>
        </authorList>
    </citation>
    <scope>NUCLEOTIDE SEQUENCE [LARGE SCALE GENOMIC DNA]</scope>
    <source>
        <strain evidence="3">DV1</strain>
        <tissue evidence="3">Whole organism</tissue>
    </source>
</reference>
<organism evidence="3 4">
    <name type="scientific">Macrostomum lignano</name>
    <dbReference type="NCBI Taxonomy" id="282301"/>
    <lineage>
        <taxon>Eukaryota</taxon>
        <taxon>Metazoa</taxon>
        <taxon>Spiralia</taxon>
        <taxon>Lophotrochozoa</taxon>
        <taxon>Platyhelminthes</taxon>
        <taxon>Rhabditophora</taxon>
        <taxon>Macrostomorpha</taxon>
        <taxon>Macrostomida</taxon>
        <taxon>Macrostomidae</taxon>
        <taxon>Macrostomum</taxon>
    </lineage>
</organism>
<keyword evidence="2" id="KW-0472">Membrane</keyword>
<evidence type="ECO:0000313" key="3">
    <source>
        <dbReference type="EMBL" id="PAA47588.1"/>
    </source>
</evidence>
<name>A0A267DE63_9PLAT</name>
<dbReference type="EMBL" id="NIVC01004399">
    <property type="protein sequence ID" value="PAA47588.1"/>
    <property type="molecule type" value="Genomic_DNA"/>
</dbReference>
<feature type="region of interest" description="Disordered" evidence="1">
    <location>
        <begin position="37"/>
        <end position="58"/>
    </location>
</feature>
<gene>
    <name evidence="3" type="ORF">BOX15_Mlig022351g2</name>
</gene>
<keyword evidence="4" id="KW-1185">Reference proteome</keyword>
<keyword evidence="2" id="KW-0812">Transmembrane</keyword>
<keyword evidence="2" id="KW-1133">Transmembrane helix</keyword>
<evidence type="ECO:0000313" key="4">
    <source>
        <dbReference type="Proteomes" id="UP000215902"/>
    </source>
</evidence>
<dbReference type="AlphaFoldDB" id="A0A267DE63"/>
<comment type="caution">
    <text evidence="3">The sequence shown here is derived from an EMBL/GenBank/DDBJ whole genome shotgun (WGS) entry which is preliminary data.</text>
</comment>
<protein>
    <submittedName>
        <fullName evidence="3">Uncharacterized protein</fullName>
    </submittedName>
</protein>
<sequence length="58" mass="6071">QLPGGSARSDVSVQLMAVLAVALVAKVIVAIIRQKRSPQPWSVKGSRSQVSDSSIKLG</sequence>
<evidence type="ECO:0000256" key="1">
    <source>
        <dbReference type="SAM" id="MobiDB-lite"/>
    </source>
</evidence>
<accession>A0A267DE63</accession>
<evidence type="ECO:0000256" key="2">
    <source>
        <dbReference type="SAM" id="Phobius"/>
    </source>
</evidence>
<dbReference type="Proteomes" id="UP000215902">
    <property type="component" value="Unassembled WGS sequence"/>
</dbReference>
<feature type="transmembrane region" description="Helical" evidence="2">
    <location>
        <begin position="12"/>
        <end position="32"/>
    </location>
</feature>
<proteinExistence type="predicted"/>
<feature type="non-terminal residue" evidence="3">
    <location>
        <position position="1"/>
    </location>
</feature>